<feature type="domain" description="Glycosyl hydrolase family 13 catalytic" evidence="1">
    <location>
        <begin position="10"/>
        <end position="390"/>
    </location>
</feature>
<dbReference type="PANTHER" id="PTHR10357:SF219">
    <property type="entry name" value="MALTOSE ALPHA-D-GLUCOSYLTRANSFERASE"/>
    <property type="match status" value="1"/>
</dbReference>
<evidence type="ECO:0000259" key="1">
    <source>
        <dbReference type="SMART" id="SM00642"/>
    </source>
</evidence>
<gene>
    <name evidence="2" type="ORF">SCD90_14625</name>
</gene>
<name>A0ABU4RR29_9HYPH</name>
<dbReference type="Pfam" id="PF00128">
    <property type="entry name" value="Alpha-amylase"/>
    <property type="match status" value="2"/>
</dbReference>
<dbReference type="InterPro" id="IPR032091">
    <property type="entry name" value="Malt_amylase-like_C"/>
</dbReference>
<dbReference type="Pfam" id="PF16657">
    <property type="entry name" value="Malt_amylase_C"/>
    <property type="match status" value="1"/>
</dbReference>
<dbReference type="PANTHER" id="PTHR10357">
    <property type="entry name" value="ALPHA-AMYLASE FAMILY MEMBER"/>
    <property type="match status" value="1"/>
</dbReference>
<dbReference type="InterPro" id="IPR013780">
    <property type="entry name" value="Glyco_hydro_b"/>
</dbReference>
<sequence length="544" mass="60771">MWYQDAVIYSVDVKRFADSNGDGIGDFEGLTGKLPYLSRLGVTIVWLMPFFDSPGRDNGYDISDFYRVDPKVGTLQDFIRFVQKAGEQGIRVIADLVVNHTSNEHPWFEAARREPKSGFHDYYIWTDMPPRLEEEDAPIFPGEEDGVWTYDEIAHAYYFHRFYHYQPDLNVANPEVRREIRKVIDFWMSFGLAGFRVDAAPIIVGANGLANSEPEDPHGPLKDMHDAVCAHMKDGLLVGEANVKPAEIKKYFGKGDQLGLLFNFLLNSYLYLALAREKAAPLAEAMTLLPVPPDGCGWANFLRTLDELDLSRLPDHERLETCDVFAPEEGMRLYNRGIRRRLAPMLNGDPKRLEMLYSLLFSLPGSPTIVYGDEIGMGEDLSQSGRTSVRVPMQWTAGKNAGFSDAPAKQLIQPVVTEGAFSHRKVNVEEQEADPDSLLNKIRRFARLRRSSDAIARAAMQAIHTGHEAVLGHRCQSDGGGLIVLHNFSRKPAAVDVSSGLSGEGVLKDLVSGEEFTFQDGQVQITLPGYGYVWGQLERSTPGV</sequence>
<evidence type="ECO:0000313" key="2">
    <source>
        <dbReference type="EMBL" id="MDX6807304.1"/>
    </source>
</evidence>
<accession>A0ABU4RR29</accession>
<dbReference type="InterPro" id="IPR006047">
    <property type="entry name" value="GH13_cat_dom"/>
</dbReference>
<proteinExistence type="predicted"/>
<dbReference type="CDD" id="cd11334">
    <property type="entry name" value="AmyAc_TreS"/>
    <property type="match status" value="1"/>
</dbReference>
<reference evidence="2 3" key="1">
    <citation type="submission" date="2023-11" db="EMBL/GenBank/DDBJ databases">
        <authorList>
            <person name="Bao R."/>
        </authorList>
    </citation>
    <scope>NUCLEOTIDE SEQUENCE [LARGE SCALE GENOMIC DNA]</scope>
    <source>
        <strain evidence="2 3">PJ23</strain>
    </source>
</reference>
<dbReference type="RefSeq" id="WP_319845433.1">
    <property type="nucleotide sequence ID" value="NZ_JAXAFJ010000010.1"/>
</dbReference>
<dbReference type="SMART" id="SM00642">
    <property type="entry name" value="Aamy"/>
    <property type="match status" value="1"/>
</dbReference>
<protein>
    <submittedName>
        <fullName evidence="2">Alpha-amylase family protein</fullName>
    </submittedName>
</protein>
<dbReference type="Gene3D" id="3.20.20.80">
    <property type="entry name" value="Glycosidases"/>
    <property type="match status" value="1"/>
</dbReference>
<organism evidence="2 3">
    <name type="scientific">Terrihabitans rhizophilus</name>
    <dbReference type="NCBI Taxonomy" id="3092662"/>
    <lineage>
        <taxon>Bacteria</taxon>
        <taxon>Pseudomonadati</taxon>
        <taxon>Pseudomonadota</taxon>
        <taxon>Alphaproteobacteria</taxon>
        <taxon>Hyphomicrobiales</taxon>
        <taxon>Terrihabitans</taxon>
    </lineage>
</organism>
<dbReference type="Gene3D" id="3.90.400.10">
    <property type="entry name" value="Oligo-1,6-glucosidase, Domain 2"/>
    <property type="match status" value="1"/>
</dbReference>
<dbReference type="Proteomes" id="UP001274321">
    <property type="component" value="Unassembled WGS sequence"/>
</dbReference>
<evidence type="ECO:0000313" key="3">
    <source>
        <dbReference type="Proteomes" id="UP001274321"/>
    </source>
</evidence>
<keyword evidence="3" id="KW-1185">Reference proteome</keyword>
<dbReference type="Gene3D" id="2.60.40.1180">
    <property type="entry name" value="Golgi alpha-mannosidase II"/>
    <property type="match status" value="1"/>
</dbReference>
<dbReference type="InterPro" id="IPR017853">
    <property type="entry name" value="GH"/>
</dbReference>
<dbReference type="SUPFAM" id="SSF51445">
    <property type="entry name" value="(Trans)glycosidases"/>
    <property type="match status" value="1"/>
</dbReference>
<dbReference type="SUPFAM" id="SSF51011">
    <property type="entry name" value="Glycosyl hydrolase domain"/>
    <property type="match status" value="1"/>
</dbReference>
<comment type="caution">
    <text evidence="2">The sequence shown here is derived from an EMBL/GenBank/DDBJ whole genome shotgun (WGS) entry which is preliminary data.</text>
</comment>
<dbReference type="InterPro" id="IPR045857">
    <property type="entry name" value="O16G_dom_2"/>
</dbReference>
<dbReference type="EMBL" id="JAXAFJ010000010">
    <property type="protein sequence ID" value="MDX6807304.1"/>
    <property type="molecule type" value="Genomic_DNA"/>
</dbReference>